<dbReference type="InterPro" id="IPR003439">
    <property type="entry name" value="ABC_transporter-like_ATP-bd"/>
</dbReference>
<dbReference type="Proteomes" id="UP000554520">
    <property type="component" value="Unassembled WGS sequence"/>
</dbReference>
<dbReference type="RefSeq" id="WP_183665809.1">
    <property type="nucleotide sequence ID" value="NZ_JACHXN010000049.1"/>
</dbReference>
<keyword evidence="2" id="KW-0677">Repeat</keyword>
<name>A0A839ULZ5_9HYPH</name>
<evidence type="ECO:0000256" key="4">
    <source>
        <dbReference type="ARBA" id="ARBA00022840"/>
    </source>
</evidence>
<evidence type="ECO:0000256" key="3">
    <source>
        <dbReference type="ARBA" id="ARBA00022741"/>
    </source>
</evidence>
<protein>
    <submittedName>
        <fullName evidence="7">ATPase subunit of ABC transporter with duplicated ATPase domains</fullName>
    </submittedName>
</protein>
<evidence type="ECO:0000259" key="6">
    <source>
        <dbReference type="PROSITE" id="PS50893"/>
    </source>
</evidence>
<dbReference type="PANTHER" id="PTHR19211">
    <property type="entry name" value="ATP-BINDING TRANSPORT PROTEIN-RELATED"/>
    <property type="match status" value="1"/>
</dbReference>
<dbReference type="FunFam" id="3.40.50.300:FF:001320">
    <property type="entry name" value="Heme ABC transporter ATP-binding protein"/>
    <property type="match status" value="1"/>
</dbReference>
<comment type="similarity">
    <text evidence="1">Belongs to the ABC transporter superfamily.</text>
</comment>
<dbReference type="InterPro" id="IPR003593">
    <property type="entry name" value="AAA+_ATPase"/>
</dbReference>
<feature type="compositionally biased region" description="Basic and acidic residues" evidence="5">
    <location>
        <begin position="244"/>
        <end position="273"/>
    </location>
</feature>
<evidence type="ECO:0000256" key="1">
    <source>
        <dbReference type="ARBA" id="ARBA00005417"/>
    </source>
</evidence>
<keyword evidence="3" id="KW-0547">Nucleotide-binding</keyword>
<gene>
    <name evidence="7" type="ORF">FHS21_006357</name>
</gene>
<keyword evidence="4" id="KW-0067">ATP-binding</keyword>
<dbReference type="SMART" id="SM00382">
    <property type="entry name" value="AAA"/>
    <property type="match status" value="2"/>
</dbReference>
<dbReference type="PROSITE" id="PS50893">
    <property type="entry name" value="ABC_TRANSPORTER_2"/>
    <property type="match status" value="1"/>
</dbReference>
<accession>A0A839ULZ5</accession>
<dbReference type="Gene3D" id="3.40.50.300">
    <property type="entry name" value="P-loop containing nucleotide triphosphate hydrolases"/>
    <property type="match status" value="2"/>
</dbReference>
<dbReference type="GO" id="GO:0005524">
    <property type="term" value="F:ATP binding"/>
    <property type="evidence" value="ECO:0007669"/>
    <property type="project" value="UniProtKB-KW"/>
</dbReference>
<keyword evidence="8" id="KW-1185">Reference proteome</keyword>
<organism evidence="7 8">
    <name type="scientific">Phyllobacterium trifolii</name>
    <dbReference type="NCBI Taxonomy" id="300193"/>
    <lineage>
        <taxon>Bacteria</taxon>
        <taxon>Pseudomonadati</taxon>
        <taxon>Pseudomonadota</taxon>
        <taxon>Alphaproteobacteria</taxon>
        <taxon>Hyphomicrobiales</taxon>
        <taxon>Phyllobacteriaceae</taxon>
        <taxon>Phyllobacterium</taxon>
    </lineage>
</organism>
<dbReference type="SUPFAM" id="SSF52540">
    <property type="entry name" value="P-loop containing nucleoside triphosphate hydrolases"/>
    <property type="match status" value="2"/>
</dbReference>
<reference evidence="7 8" key="1">
    <citation type="submission" date="2020-08" db="EMBL/GenBank/DDBJ databases">
        <title>Genomic Encyclopedia of Type Strains, Phase III (KMG-III): the genomes of soil and plant-associated and newly described type strains.</title>
        <authorList>
            <person name="Whitman W."/>
        </authorList>
    </citation>
    <scope>NUCLEOTIDE SEQUENCE [LARGE SCALE GENOMIC DNA]</scope>
    <source>
        <strain evidence="7 8">CECT 7015</strain>
    </source>
</reference>
<sequence>MPSIILSGLSWSKPDGEEVFSNLDLAISPERVGLVGRNGVGKTTLLNIIAGLARPSAGTVTVDGRTALVRQLVQADEQETIADLFGVTEAISVLRRAESGEASLEELADADWTVEERIVIALARFGLDARPDTLLTQLSGGQRTRATLAAVTFRESDFLLLDEPTNNLDGDGRQAVVDFLASWRGGAIIVSHDRELLEQTDAIVELTSLGAKRYGGNWSGYQAIKAVELEAAQQDLAHAQKSVGEGDRKAQSLIERQDRRDAAGAKKGARGDMPRISLGKRMSNAEATKARSGQIAERQRTDALALLAAATARIEVMQPFIVHLPPTGLPSGRQVLELDRVTAGYDLDHPVLWDLSFSLVGPQRIAVVGRNGAGKSTLLKLVTGELPPFKGTVSVVVPFAMLDQSVGILERGETILNNFKRLNPGATENACRATLANFRFRADAALQYVGALSGGQALRAGLACVLGGANPPSLLVLDEPTNHLDIESIEAVEAGLRAYDGALLVVSHDKTFLANININQRLELNLSVQG</sequence>
<feature type="domain" description="ABC transporter" evidence="6">
    <location>
        <begin position="4"/>
        <end position="234"/>
    </location>
</feature>
<dbReference type="PANTHER" id="PTHR19211:SF6">
    <property type="entry name" value="BLL7188 PROTEIN"/>
    <property type="match status" value="1"/>
</dbReference>
<evidence type="ECO:0000256" key="2">
    <source>
        <dbReference type="ARBA" id="ARBA00022737"/>
    </source>
</evidence>
<evidence type="ECO:0000256" key="5">
    <source>
        <dbReference type="SAM" id="MobiDB-lite"/>
    </source>
</evidence>
<dbReference type="InterPro" id="IPR017871">
    <property type="entry name" value="ABC_transporter-like_CS"/>
</dbReference>
<evidence type="ECO:0000313" key="7">
    <source>
        <dbReference type="EMBL" id="MBB3149900.1"/>
    </source>
</evidence>
<dbReference type="AlphaFoldDB" id="A0A839ULZ5"/>
<dbReference type="CDD" id="cd03221">
    <property type="entry name" value="ABCF_EF-3"/>
    <property type="match status" value="2"/>
</dbReference>
<dbReference type="InterPro" id="IPR050611">
    <property type="entry name" value="ABCF"/>
</dbReference>
<dbReference type="GO" id="GO:0016887">
    <property type="term" value="F:ATP hydrolysis activity"/>
    <property type="evidence" value="ECO:0007669"/>
    <property type="project" value="InterPro"/>
</dbReference>
<dbReference type="EMBL" id="JACHXN010000049">
    <property type="protein sequence ID" value="MBB3149900.1"/>
    <property type="molecule type" value="Genomic_DNA"/>
</dbReference>
<proteinExistence type="inferred from homology"/>
<dbReference type="PROSITE" id="PS00211">
    <property type="entry name" value="ABC_TRANSPORTER_1"/>
    <property type="match status" value="1"/>
</dbReference>
<evidence type="ECO:0000313" key="8">
    <source>
        <dbReference type="Proteomes" id="UP000554520"/>
    </source>
</evidence>
<dbReference type="InterPro" id="IPR027417">
    <property type="entry name" value="P-loop_NTPase"/>
</dbReference>
<dbReference type="Pfam" id="PF00005">
    <property type="entry name" value="ABC_tran"/>
    <property type="match status" value="2"/>
</dbReference>
<comment type="caution">
    <text evidence="7">The sequence shown here is derived from an EMBL/GenBank/DDBJ whole genome shotgun (WGS) entry which is preliminary data.</text>
</comment>
<feature type="region of interest" description="Disordered" evidence="5">
    <location>
        <begin position="239"/>
        <end position="276"/>
    </location>
</feature>